<dbReference type="SUPFAM" id="SSF53383">
    <property type="entry name" value="PLP-dependent transferases"/>
    <property type="match status" value="1"/>
</dbReference>
<dbReference type="GO" id="GO:0043420">
    <property type="term" value="P:anthranilate metabolic process"/>
    <property type="evidence" value="ECO:0007669"/>
    <property type="project" value="TreeGrafter"/>
</dbReference>
<evidence type="ECO:0000256" key="3">
    <source>
        <dbReference type="ARBA" id="ARBA00022898"/>
    </source>
</evidence>
<dbReference type="GO" id="GO:0019441">
    <property type="term" value="P:L-tryptophan catabolic process to kynurenine"/>
    <property type="evidence" value="ECO:0007669"/>
    <property type="project" value="TreeGrafter"/>
</dbReference>
<sequence length="173" mass="19309">MTNPLRGPQLTGWWGHRDETRFAMTGTMQLATGAAGYRISNPPLLLAASLRGQLDLLAGVPGGMEALRAKSVLLTGYLIHLITCSRWSLPPNCLQVVTPRRAADRGAQVTLRFVNRSLMPTCFMRLKRRGFICDYRVPDNIRVSPAPLYNTFRDVYHFAVNLYDILSDLTATT</sequence>
<evidence type="ECO:0000313" key="4">
    <source>
        <dbReference type="EMBL" id="VEL11402.1"/>
    </source>
</evidence>
<dbReference type="OrthoDB" id="5978656at2759"/>
<keyword evidence="2" id="KW-0378">Hydrolase</keyword>
<dbReference type="InterPro" id="IPR015424">
    <property type="entry name" value="PyrdxlP-dep_Trfase"/>
</dbReference>
<dbReference type="InterPro" id="IPR015422">
    <property type="entry name" value="PyrdxlP-dep_Trfase_small"/>
</dbReference>
<evidence type="ECO:0000256" key="1">
    <source>
        <dbReference type="ARBA" id="ARBA00022642"/>
    </source>
</evidence>
<keyword evidence="5" id="KW-1185">Reference proteome</keyword>
<dbReference type="InterPro" id="IPR015421">
    <property type="entry name" value="PyrdxlP-dep_Trfase_major"/>
</dbReference>
<organism evidence="4 5">
    <name type="scientific">Protopolystoma xenopodis</name>
    <dbReference type="NCBI Taxonomy" id="117903"/>
    <lineage>
        <taxon>Eukaryota</taxon>
        <taxon>Metazoa</taxon>
        <taxon>Spiralia</taxon>
        <taxon>Lophotrochozoa</taxon>
        <taxon>Platyhelminthes</taxon>
        <taxon>Monogenea</taxon>
        <taxon>Polyopisthocotylea</taxon>
        <taxon>Polystomatidea</taxon>
        <taxon>Polystomatidae</taxon>
        <taxon>Protopolystoma</taxon>
    </lineage>
</organism>
<evidence type="ECO:0008006" key="6">
    <source>
        <dbReference type="Google" id="ProtNLM"/>
    </source>
</evidence>
<dbReference type="GO" id="GO:0030429">
    <property type="term" value="F:kynureninase activity"/>
    <property type="evidence" value="ECO:0007669"/>
    <property type="project" value="InterPro"/>
</dbReference>
<dbReference type="PANTHER" id="PTHR14084">
    <property type="entry name" value="KYNURENINASE"/>
    <property type="match status" value="1"/>
</dbReference>
<dbReference type="Gene3D" id="3.40.640.10">
    <property type="entry name" value="Type I PLP-dependent aspartate aminotransferase-like (Major domain)"/>
    <property type="match status" value="1"/>
</dbReference>
<dbReference type="Pfam" id="PF22580">
    <property type="entry name" value="KYNU_C"/>
    <property type="match status" value="1"/>
</dbReference>
<dbReference type="AlphaFoldDB" id="A0A448WH20"/>
<proteinExistence type="predicted"/>
<comment type="caution">
    <text evidence="4">The sequence shown here is derived from an EMBL/GenBank/DDBJ whole genome shotgun (WGS) entry which is preliminary data.</text>
</comment>
<keyword evidence="1" id="KW-0662">Pyridine nucleotide biosynthesis</keyword>
<accession>A0A448WH20</accession>
<dbReference type="GO" id="GO:0005737">
    <property type="term" value="C:cytoplasm"/>
    <property type="evidence" value="ECO:0007669"/>
    <property type="project" value="InterPro"/>
</dbReference>
<evidence type="ECO:0000313" key="5">
    <source>
        <dbReference type="Proteomes" id="UP000784294"/>
    </source>
</evidence>
<dbReference type="InterPro" id="IPR010111">
    <property type="entry name" value="Kynureninase"/>
</dbReference>
<evidence type="ECO:0000256" key="2">
    <source>
        <dbReference type="ARBA" id="ARBA00022801"/>
    </source>
</evidence>
<dbReference type="GO" id="GO:0030170">
    <property type="term" value="F:pyridoxal phosphate binding"/>
    <property type="evidence" value="ECO:0007669"/>
    <property type="project" value="InterPro"/>
</dbReference>
<keyword evidence="3" id="KW-0663">Pyridoxal phosphate</keyword>
<name>A0A448WH20_9PLAT</name>
<dbReference type="Gene3D" id="3.90.1150.10">
    <property type="entry name" value="Aspartate Aminotransferase, domain 1"/>
    <property type="match status" value="1"/>
</dbReference>
<gene>
    <name evidence="4" type="ORF">PXEA_LOCUS4842</name>
</gene>
<dbReference type="EMBL" id="CAAALY010011703">
    <property type="protein sequence ID" value="VEL11402.1"/>
    <property type="molecule type" value="Genomic_DNA"/>
</dbReference>
<dbReference type="PANTHER" id="PTHR14084:SF0">
    <property type="entry name" value="KYNURENINASE"/>
    <property type="match status" value="1"/>
</dbReference>
<dbReference type="Proteomes" id="UP000784294">
    <property type="component" value="Unassembled WGS sequence"/>
</dbReference>
<protein>
    <recommendedName>
        <fullName evidence="6">Kynureninase</fullName>
    </recommendedName>
</protein>
<reference evidence="4" key="1">
    <citation type="submission" date="2018-11" db="EMBL/GenBank/DDBJ databases">
        <authorList>
            <consortium name="Pathogen Informatics"/>
        </authorList>
    </citation>
    <scope>NUCLEOTIDE SEQUENCE</scope>
</reference>
<dbReference type="GO" id="GO:0009435">
    <property type="term" value="P:NAD+ biosynthetic process"/>
    <property type="evidence" value="ECO:0007669"/>
    <property type="project" value="InterPro"/>
</dbReference>